<sequence>MYALISGQAAKAAFAYGDNYKVISADTSDHCYETSLANANYVFSGASDINQIEVSSEEEGLCYLKNAVEADRALILILMLLDPEEDTEIKKETAEILNDFLEDEHTRTFVSNQLFSAPSSDLTDINAAKKLSTEHKKLLTWLIELDNCQEAIKKIRTTWDFLSSSLFKNSEDKDLAESILIDRGAFYQISTALNKNDSRLFNSAKFWIFATPELQKINNYRKILSEWLTPLSEELSNPIPKPVIRPESEKRKKKTKLSKPKNISNHKMFERVNSQIEEIKRLLRMKDTNKARRYANELSKAQIQNDNKDLAPISLCNIASYSLDVFQPSFSLEMLKKAIQINNQDGWCWGQLADAYIHLERYDDAENALEEAVKWGAAHFGLNGLARIYRHKGLLSDAKETFEKAILEFADNQDVWNSFCGLGEVLHELGEHNKAISLLNDTIEKYPSQSKAHTSLGHILKDLGQFEEAIQIFKNAIQNIEPTAIAYVGLIHSYKEIGDLDKALETAKEFKSSFSIESSAWREYGDCLLLKKKYSHALKTYSQMIEEHPYDYTGIRGKADTYWSMGKLDLAEKAFDEGIKSFDNTVSLQLKRANLYKETGKLELSLKSFSEIVNSYPTVVSAKFGQAEAFKKLGYFDKAIEIYKTIDDERASHYKNTSIAAIYVAQGNYADALKTIQPGEPKTKSDWVAEHIRGMALLKSKKIKDAVELFESAISKIPFKDQKAYFQSALIVAKLRNRDLDDIINYLPKEQNDVTNIIKLHVYGYLNENSLAQEVYNSLQAHCVEYMMPLRDELGAQLKLNDNRTKHDREWLFEQECNVIALGITSIAA</sequence>
<feature type="repeat" description="TPR" evidence="1">
    <location>
        <begin position="450"/>
        <end position="483"/>
    </location>
</feature>
<evidence type="ECO:0000256" key="1">
    <source>
        <dbReference type="PROSITE-ProRule" id="PRU00339"/>
    </source>
</evidence>
<evidence type="ECO:0000313" key="3">
    <source>
        <dbReference type="EMBL" id="GGF74927.1"/>
    </source>
</evidence>
<keyword evidence="1" id="KW-0802">TPR repeat</keyword>
<dbReference type="SUPFAM" id="SSF48452">
    <property type="entry name" value="TPR-like"/>
    <property type="match status" value="3"/>
</dbReference>
<reference evidence="3" key="2">
    <citation type="submission" date="2020-09" db="EMBL/GenBank/DDBJ databases">
        <authorList>
            <person name="Sun Q."/>
            <person name="Zhou Y."/>
        </authorList>
    </citation>
    <scope>NUCLEOTIDE SEQUENCE</scope>
    <source>
        <strain evidence="3">CGMCC 1.15254</strain>
    </source>
</reference>
<keyword evidence="4" id="KW-1185">Reference proteome</keyword>
<name>A0A917FE70_9PROT</name>
<dbReference type="PROSITE" id="PS50293">
    <property type="entry name" value="TPR_REGION"/>
    <property type="match status" value="1"/>
</dbReference>
<dbReference type="InterPro" id="IPR019734">
    <property type="entry name" value="TPR_rpt"/>
</dbReference>
<accession>A0A917FE70</accession>
<dbReference type="PROSITE" id="PS50005">
    <property type="entry name" value="TPR"/>
    <property type="match status" value="2"/>
</dbReference>
<proteinExistence type="predicted"/>
<feature type="region of interest" description="Disordered" evidence="2">
    <location>
        <begin position="239"/>
        <end position="260"/>
    </location>
</feature>
<dbReference type="Pfam" id="PF14559">
    <property type="entry name" value="TPR_19"/>
    <property type="match status" value="1"/>
</dbReference>
<dbReference type="AlphaFoldDB" id="A0A917FE70"/>
<dbReference type="Pfam" id="PF13174">
    <property type="entry name" value="TPR_6"/>
    <property type="match status" value="1"/>
</dbReference>
<feature type="repeat" description="TPR" evidence="1">
    <location>
        <begin position="518"/>
        <end position="551"/>
    </location>
</feature>
<protein>
    <recommendedName>
        <fullName evidence="5">Tetratricopeptide repeat protein</fullName>
    </recommendedName>
</protein>
<dbReference type="PANTHER" id="PTHR12558:SF13">
    <property type="entry name" value="CELL DIVISION CYCLE PROTEIN 27 HOMOLOG"/>
    <property type="match status" value="1"/>
</dbReference>
<reference evidence="3" key="1">
    <citation type="journal article" date="2014" name="Int. J. Syst. Evol. Microbiol.">
        <title>Complete genome sequence of Corynebacterium casei LMG S-19264T (=DSM 44701T), isolated from a smear-ripened cheese.</title>
        <authorList>
            <consortium name="US DOE Joint Genome Institute (JGI-PGF)"/>
            <person name="Walter F."/>
            <person name="Albersmeier A."/>
            <person name="Kalinowski J."/>
            <person name="Ruckert C."/>
        </authorList>
    </citation>
    <scope>NUCLEOTIDE SEQUENCE</scope>
    <source>
        <strain evidence="3">CGMCC 1.15254</strain>
    </source>
</reference>
<organism evidence="3 4">
    <name type="scientific">Terasakiella brassicae</name>
    <dbReference type="NCBI Taxonomy" id="1634917"/>
    <lineage>
        <taxon>Bacteria</taxon>
        <taxon>Pseudomonadati</taxon>
        <taxon>Pseudomonadota</taxon>
        <taxon>Alphaproteobacteria</taxon>
        <taxon>Rhodospirillales</taxon>
        <taxon>Terasakiellaceae</taxon>
        <taxon>Terasakiella</taxon>
    </lineage>
</organism>
<gene>
    <name evidence="3" type="ORF">GCM10011332_31210</name>
</gene>
<dbReference type="InterPro" id="IPR011990">
    <property type="entry name" value="TPR-like_helical_dom_sf"/>
</dbReference>
<comment type="caution">
    <text evidence="3">The sequence shown here is derived from an EMBL/GenBank/DDBJ whole genome shotgun (WGS) entry which is preliminary data.</text>
</comment>
<dbReference type="RefSeq" id="WP_188666929.1">
    <property type="nucleotide sequence ID" value="NZ_BMHV01000035.1"/>
</dbReference>
<evidence type="ECO:0000256" key="2">
    <source>
        <dbReference type="SAM" id="MobiDB-lite"/>
    </source>
</evidence>
<dbReference type="Pfam" id="PF13181">
    <property type="entry name" value="TPR_8"/>
    <property type="match status" value="2"/>
</dbReference>
<dbReference type="Pfam" id="PF13432">
    <property type="entry name" value="TPR_16"/>
    <property type="match status" value="1"/>
</dbReference>
<dbReference type="EMBL" id="BMHV01000035">
    <property type="protein sequence ID" value="GGF74927.1"/>
    <property type="molecule type" value="Genomic_DNA"/>
</dbReference>
<evidence type="ECO:0000313" key="4">
    <source>
        <dbReference type="Proteomes" id="UP000632498"/>
    </source>
</evidence>
<dbReference type="SMART" id="SM00028">
    <property type="entry name" value="TPR"/>
    <property type="match status" value="10"/>
</dbReference>
<evidence type="ECO:0008006" key="5">
    <source>
        <dbReference type="Google" id="ProtNLM"/>
    </source>
</evidence>
<dbReference type="PANTHER" id="PTHR12558">
    <property type="entry name" value="CELL DIVISION CYCLE 16,23,27"/>
    <property type="match status" value="1"/>
</dbReference>
<dbReference type="Proteomes" id="UP000632498">
    <property type="component" value="Unassembled WGS sequence"/>
</dbReference>
<dbReference type="Gene3D" id="1.25.40.10">
    <property type="entry name" value="Tetratricopeptide repeat domain"/>
    <property type="match status" value="2"/>
</dbReference>